<dbReference type="PATRIC" id="fig|1705564.3.peg.92"/>
<dbReference type="Pfam" id="PF23477">
    <property type="entry name" value="zf_Tbcl_2"/>
    <property type="match status" value="1"/>
</dbReference>
<dbReference type="Proteomes" id="UP000075578">
    <property type="component" value="Unassembled WGS sequence"/>
</dbReference>
<dbReference type="InterPro" id="IPR026363">
    <property type="entry name" value="CxxC-x17-CxxC_dom"/>
</dbReference>
<proteinExistence type="predicted"/>
<evidence type="ECO:0000313" key="2">
    <source>
        <dbReference type="EMBL" id="KYC54221.1"/>
    </source>
</evidence>
<comment type="caution">
    <text evidence="2">The sequence shown here is derived from an EMBL/GenBank/DDBJ whole genome shotgun (WGS) entry which is preliminary data.</text>
</comment>
<name>A0A150JAI1_9EURY</name>
<reference evidence="2 3" key="1">
    <citation type="journal article" date="2016" name="ISME J.">
        <title>Chasing the elusive Euryarchaeota class WSA2: genomes reveal a uniquely fastidious methyl-reducing methanogen.</title>
        <authorList>
            <person name="Nobu M.K."/>
            <person name="Narihiro T."/>
            <person name="Kuroda K."/>
            <person name="Mei R."/>
            <person name="Liu W.T."/>
        </authorList>
    </citation>
    <scope>NUCLEOTIDE SEQUENCE [LARGE SCALE GENOMIC DNA]</scope>
    <source>
        <strain evidence="2">U1lsi0528_Bin089</strain>
    </source>
</reference>
<protein>
    <recommendedName>
        <fullName evidence="1">CxxC-x17-CxxC domain-containing protein</fullName>
    </recommendedName>
</protein>
<evidence type="ECO:0000313" key="3">
    <source>
        <dbReference type="Proteomes" id="UP000075578"/>
    </source>
</evidence>
<accession>A0A150JAI1</accession>
<dbReference type="NCBIfam" id="TIGR04272">
    <property type="entry name" value="cxxc_cxxc_Mbark"/>
    <property type="match status" value="1"/>
</dbReference>
<feature type="domain" description="CxxC-x17-CxxC" evidence="1">
    <location>
        <begin position="23"/>
        <end position="58"/>
    </location>
</feature>
<gene>
    <name evidence="2" type="ORF">AMQ74_00088</name>
</gene>
<dbReference type="EMBL" id="LNGD01000003">
    <property type="protein sequence ID" value="KYC54221.1"/>
    <property type="molecule type" value="Genomic_DNA"/>
</dbReference>
<evidence type="ECO:0000259" key="1">
    <source>
        <dbReference type="Pfam" id="PF23477"/>
    </source>
</evidence>
<sequence length="63" mass="7440">MAQIKELIKMYGENRGGYDRPPREMHKVTCAACGQETEVPFKPDGTRPVYCRDCYQKRNPRRY</sequence>
<dbReference type="AlphaFoldDB" id="A0A150JAI1"/>
<organism evidence="2 3">
    <name type="scientific">Candidatus Methanofastidiosum methylothiophilum</name>
    <dbReference type="NCBI Taxonomy" id="1705564"/>
    <lineage>
        <taxon>Archaea</taxon>
        <taxon>Methanobacteriati</taxon>
        <taxon>Methanobacteriota</taxon>
        <taxon>Stenosarchaea group</taxon>
        <taxon>Candidatus Methanofastidiosia</taxon>
        <taxon>Candidatus Methanofastidiosales</taxon>
        <taxon>Candidatus Methanofastidiosaceae</taxon>
        <taxon>Candidatus Methanofastidiosum</taxon>
    </lineage>
</organism>